<comment type="caution">
    <text evidence="2">The sequence shown here is derived from an EMBL/GenBank/DDBJ whole genome shotgun (WGS) entry which is preliminary data.</text>
</comment>
<keyword evidence="1" id="KW-0175">Coiled coil</keyword>
<organism evidence="2 3">
    <name type="scientific">Tritrichomonas musculus</name>
    <dbReference type="NCBI Taxonomy" id="1915356"/>
    <lineage>
        <taxon>Eukaryota</taxon>
        <taxon>Metamonada</taxon>
        <taxon>Parabasalia</taxon>
        <taxon>Tritrichomonadida</taxon>
        <taxon>Tritrichomonadidae</taxon>
        <taxon>Tritrichomonas</taxon>
    </lineage>
</organism>
<keyword evidence="3" id="KW-1185">Reference proteome</keyword>
<reference evidence="2 3" key="1">
    <citation type="submission" date="2024-04" db="EMBL/GenBank/DDBJ databases">
        <title>Tritrichomonas musculus Genome.</title>
        <authorList>
            <person name="Alves-Ferreira E."/>
            <person name="Grigg M."/>
            <person name="Lorenzi H."/>
            <person name="Galac M."/>
        </authorList>
    </citation>
    <scope>NUCLEOTIDE SEQUENCE [LARGE SCALE GENOMIC DNA]</scope>
    <source>
        <strain evidence="2 3">EAF2021</strain>
    </source>
</reference>
<proteinExistence type="predicted"/>
<accession>A0ABR2IZS6</accession>
<gene>
    <name evidence="2" type="ORF">M9Y10_008630</name>
</gene>
<protein>
    <submittedName>
        <fullName evidence="2">Uncharacterized protein</fullName>
    </submittedName>
</protein>
<evidence type="ECO:0000313" key="2">
    <source>
        <dbReference type="EMBL" id="KAK8870743.1"/>
    </source>
</evidence>
<feature type="coiled-coil region" evidence="1">
    <location>
        <begin position="112"/>
        <end position="167"/>
    </location>
</feature>
<dbReference type="EMBL" id="JAPFFF010000014">
    <property type="protein sequence ID" value="KAK8870743.1"/>
    <property type="molecule type" value="Genomic_DNA"/>
</dbReference>
<feature type="coiled-coil region" evidence="1">
    <location>
        <begin position="37"/>
        <end position="85"/>
    </location>
</feature>
<evidence type="ECO:0000313" key="3">
    <source>
        <dbReference type="Proteomes" id="UP001470230"/>
    </source>
</evidence>
<feature type="coiled-coil region" evidence="1">
    <location>
        <begin position="508"/>
        <end position="734"/>
    </location>
</feature>
<sequence>MEEENSLSTPFDQFDNQISFQSNKYSTQSIDPTNKYNISLKNQIKQLQKEKQDLQLQLNKYKEDNQKLRQDLDRTSKENVLLRNQAVDLARKATAADLAYNNQSEVELGSRLQDPQEQISELKEIIQSLQKQKNKLSKKNQSQQQLIDNMKNECEELKREKSKLALSNQSNLDDIEQFKVELDACKSSCYEYESKLKSLNILNKKSTMSLDLLQKTYEKQLKEIESYNNERQNFNELLKKLSYLLTTTTTKYEDLIQEVEELKKSHGKQLLFHDLTDITSIVIPFKGEIGNRCSSILKLEQYEPFQRIQLIINEVNKEITQFQEKEENYSQQIKLLKEEQLSTNQRKDLLDSLLKGLKGLADTEKQFDSSAFCEEDRAFMNFVALHVNDFQELTRPENNVFPNDTFLAASNENRKKILENLKTTDRSALDLINSLFLFNTQLVEQNRKMYTNLIRKKELTKLARKVGAENYNEICPKVDELLHQLQDLQKYKQMNQDIPVQIPLNADSDEINEKIHQLQEIIANLKNDNQALRNAARENVIQNRSIPLDEIGKMNSQKQNLLNENNNLQNQIRDKDEELEQLKEQLKENEETILNLTFQINQLSNSRSSLDSRIKDYLKKIASLEEKILEIQKKAKKKIKTLNREHEDEKTKLSNSYEEAKLLYEQSMKSMKEKMNQMRELSRQISANQAKGEQRNQQLEEENLTLQTKIQELTNQLSELSDQVRSEKQRAEERATAKIISIENQLQDEFSALKAKIVAQDHRLRSMFVNSIGSRYGINDPNISFENFDLLIEKVQKDLKKLQIFQNNSTAPEQIAFDS</sequence>
<feature type="coiled-coil region" evidence="1">
    <location>
        <begin position="210"/>
        <end position="265"/>
    </location>
</feature>
<feature type="coiled-coil region" evidence="1">
    <location>
        <begin position="312"/>
        <end position="339"/>
    </location>
</feature>
<dbReference type="Proteomes" id="UP001470230">
    <property type="component" value="Unassembled WGS sequence"/>
</dbReference>
<name>A0ABR2IZS6_9EUKA</name>
<evidence type="ECO:0000256" key="1">
    <source>
        <dbReference type="SAM" id="Coils"/>
    </source>
</evidence>